<evidence type="ECO:0000313" key="1">
    <source>
        <dbReference type="EMBL" id="GIY60693.1"/>
    </source>
</evidence>
<dbReference type="EMBL" id="BPLR01013360">
    <property type="protein sequence ID" value="GIY60693.1"/>
    <property type="molecule type" value="Genomic_DNA"/>
</dbReference>
<proteinExistence type="predicted"/>
<reference evidence="1 2" key="1">
    <citation type="submission" date="2021-06" db="EMBL/GenBank/DDBJ databases">
        <title>Caerostris extrusa draft genome.</title>
        <authorList>
            <person name="Kono N."/>
            <person name="Arakawa K."/>
        </authorList>
    </citation>
    <scope>NUCLEOTIDE SEQUENCE [LARGE SCALE GENOMIC DNA]</scope>
</reference>
<comment type="caution">
    <text evidence="1">The sequence shown here is derived from an EMBL/GenBank/DDBJ whole genome shotgun (WGS) entry which is preliminary data.</text>
</comment>
<dbReference type="Proteomes" id="UP001054945">
    <property type="component" value="Unassembled WGS sequence"/>
</dbReference>
<evidence type="ECO:0000313" key="2">
    <source>
        <dbReference type="Proteomes" id="UP001054945"/>
    </source>
</evidence>
<keyword evidence="2" id="KW-1185">Reference proteome</keyword>
<accession>A0AAV4USI7</accession>
<sequence>MTLLKKPFKPRNGRKKSEISIIKDIYWVWRHLSIVYRARQAFKSKRADVNEIHFWRLHCGDGGSASWTFSGILNSKSRSSASPIPGEFSFPSALVREGCGFSGDASHLPRMRLLFPPKCFEMRNATLRSQCPSCGGGDVKKLPPLYSYPIWERHPIRGEIWRRLGNFTPHQFGGRLSGERSLYSDGAGLHVDDDNTHQIPADMFGDALRPCRLIENAHLFTSITSEPKGFCIQRPIGTLLAFN</sequence>
<gene>
    <name evidence="1" type="ORF">CEXT_568671</name>
</gene>
<protein>
    <submittedName>
        <fullName evidence="1">Uncharacterized protein</fullName>
    </submittedName>
</protein>
<name>A0AAV4USI7_CAEEX</name>
<organism evidence="1 2">
    <name type="scientific">Caerostris extrusa</name>
    <name type="common">Bark spider</name>
    <name type="synonym">Caerostris bankana</name>
    <dbReference type="NCBI Taxonomy" id="172846"/>
    <lineage>
        <taxon>Eukaryota</taxon>
        <taxon>Metazoa</taxon>
        <taxon>Ecdysozoa</taxon>
        <taxon>Arthropoda</taxon>
        <taxon>Chelicerata</taxon>
        <taxon>Arachnida</taxon>
        <taxon>Araneae</taxon>
        <taxon>Araneomorphae</taxon>
        <taxon>Entelegynae</taxon>
        <taxon>Araneoidea</taxon>
        <taxon>Araneidae</taxon>
        <taxon>Caerostris</taxon>
    </lineage>
</organism>
<dbReference type="AlphaFoldDB" id="A0AAV4USI7"/>